<dbReference type="Proteomes" id="UP001177140">
    <property type="component" value="Unassembled WGS sequence"/>
</dbReference>
<dbReference type="SUPFAM" id="SSF48150">
    <property type="entry name" value="DNA-glycosylase"/>
    <property type="match status" value="1"/>
</dbReference>
<dbReference type="PANTHER" id="PTHR31116:SF4">
    <property type="entry name" value="DNA GLYCOSYLASE SUPERFAMILY PROTEIN"/>
    <property type="match status" value="1"/>
</dbReference>
<accession>A0AA41VKC0</accession>
<name>A0AA41VKC0_PAPNU</name>
<proteinExistence type="predicted"/>
<keyword evidence="1" id="KW-0862">Zinc</keyword>
<comment type="caution">
    <text evidence="2">The sequence shown here is derived from an EMBL/GenBank/DDBJ whole genome shotgun (WGS) entry which is preliminary data.</text>
</comment>
<evidence type="ECO:0000313" key="2">
    <source>
        <dbReference type="EMBL" id="MCL7042698.1"/>
    </source>
</evidence>
<evidence type="ECO:0000313" key="3">
    <source>
        <dbReference type="Proteomes" id="UP001177140"/>
    </source>
</evidence>
<protein>
    <recommendedName>
        <fullName evidence="4">DNA-3-methyladenine glycosylase I</fullName>
    </recommendedName>
</protein>
<dbReference type="Gene3D" id="1.10.340.30">
    <property type="entry name" value="Hypothetical protein, domain 2"/>
    <property type="match status" value="1"/>
</dbReference>
<dbReference type="PANTHER" id="PTHR31116">
    <property type="entry name" value="OS04G0501200 PROTEIN"/>
    <property type="match status" value="1"/>
</dbReference>
<dbReference type="InterPro" id="IPR005019">
    <property type="entry name" value="Adenine_glyco"/>
</dbReference>
<keyword evidence="1" id="KW-0479">Metal-binding</keyword>
<dbReference type="AlphaFoldDB" id="A0AA41VKC0"/>
<feature type="binding site" evidence="1">
    <location>
        <position position="7"/>
    </location>
    <ligand>
        <name>Zn(2+)</name>
        <dbReference type="ChEBI" id="CHEBI:29105"/>
    </ligand>
</feature>
<dbReference type="GO" id="GO:0008725">
    <property type="term" value="F:DNA-3-methyladenine glycosylase activity"/>
    <property type="evidence" value="ECO:0007669"/>
    <property type="project" value="InterPro"/>
</dbReference>
<feature type="non-terminal residue" evidence="2">
    <location>
        <position position="1"/>
    </location>
</feature>
<evidence type="ECO:0000256" key="1">
    <source>
        <dbReference type="PIRSR" id="PIRSR605019-1"/>
    </source>
</evidence>
<reference evidence="2" key="1">
    <citation type="submission" date="2022-03" db="EMBL/GenBank/DDBJ databases">
        <title>A functionally conserved STORR gene fusion in Papaver species that diverged 16.8 million years ago.</title>
        <authorList>
            <person name="Catania T."/>
        </authorList>
    </citation>
    <scope>NUCLEOTIDE SEQUENCE</scope>
    <source>
        <strain evidence="2">S-191538</strain>
    </source>
</reference>
<feature type="non-terminal residue" evidence="2">
    <location>
        <position position="92"/>
    </location>
</feature>
<gene>
    <name evidence="2" type="ORF">MKW94_023064</name>
</gene>
<dbReference type="Pfam" id="PF03352">
    <property type="entry name" value="Adenine_glyco"/>
    <property type="match status" value="1"/>
</dbReference>
<evidence type="ECO:0008006" key="4">
    <source>
        <dbReference type="Google" id="ProtNLM"/>
    </source>
</evidence>
<keyword evidence="3" id="KW-1185">Reference proteome</keyword>
<dbReference type="InterPro" id="IPR011257">
    <property type="entry name" value="DNA_glycosylase"/>
</dbReference>
<dbReference type="GO" id="GO:0006284">
    <property type="term" value="P:base-excision repair"/>
    <property type="evidence" value="ECO:0007669"/>
    <property type="project" value="InterPro"/>
</dbReference>
<dbReference type="EMBL" id="JAJJMA010238389">
    <property type="protein sequence ID" value="MCL7042698.1"/>
    <property type="molecule type" value="Genomic_DNA"/>
</dbReference>
<sequence length="92" mass="10528">PLYITYHDEEWGVPLHDDKLLFEMLVLSAAQVGSDWTSILKKRQDFRDAFSGFDPEVVANLNERKITSISTEYGIELSRVRGAVDNSNRILE</sequence>
<organism evidence="2 3">
    <name type="scientific">Papaver nudicaule</name>
    <name type="common">Iceland poppy</name>
    <dbReference type="NCBI Taxonomy" id="74823"/>
    <lineage>
        <taxon>Eukaryota</taxon>
        <taxon>Viridiplantae</taxon>
        <taxon>Streptophyta</taxon>
        <taxon>Embryophyta</taxon>
        <taxon>Tracheophyta</taxon>
        <taxon>Spermatophyta</taxon>
        <taxon>Magnoliopsida</taxon>
        <taxon>Ranunculales</taxon>
        <taxon>Papaveraceae</taxon>
        <taxon>Papaveroideae</taxon>
        <taxon>Papaver</taxon>
    </lineage>
</organism>
<dbReference type="GO" id="GO:0046872">
    <property type="term" value="F:metal ion binding"/>
    <property type="evidence" value="ECO:0007669"/>
    <property type="project" value="UniProtKB-KW"/>
</dbReference>